<dbReference type="SUPFAM" id="SSF51045">
    <property type="entry name" value="WW domain"/>
    <property type="match status" value="1"/>
</dbReference>
<dbReference type="AlphaFoldDB" id="A0A4Y7PUK0"/>
<evidence type="ECO:0008006" key="4">
    <source>
        <dbReference type="Google" id="ProtNLM"/>
    </source>
</evidence>
<feature type="transmembrane region" description="Helical" evidence="1">
    <location>
        <begin position="445"/>
        <end position="466"/>
    </location>
</feature>
<gene>
    <name evidence="2" type="ORF">BD410DRAFT_806272</name>
</gene>
<evidence type="ECO:0000256" key="1">
    <source>
        <dbReference type="SAM" id="Phobius"/>
    </source>
</evidence>
<sequence>MDDTSISKFSSLLRPTTAQWSQRYERTCTAQPSHKLIPAASFTSYEKQKSIALPPNWSSHIQSEGQLYFYNRTTRIVTEANLHDLSTLECICRWSLVLEHMVRARKIHLPEQFEIFLELEEGGGDGCNYYLVDHEARTEFWLEDVNSEQFFAQTISFENLRWSLAEDYWHHVSYFPAHFGGIPMTTVRELCGVLSHSYMGMQTKLSVHGLTSQVSTHAFNSADSARLLEVIRTYISNSHDQEKITDSNMICGIARIWSNIVFMRFLHLYGEPVCRLSRNQAILHPPKRIPFAMKVIFSGFFGEPQTFLTSLDELWTDKVVNAEAWIKFMAVCQREWRDATLWTIGLTIAHAILVVSSIGMRSVSVAGMIASAAGLVASISLTTSHRDFESGNSDAFHDYLSRFDDVKFGLQPLAVLFSLPKAMLMWSCALFALQACLAEFQLIDSLFAACAVGALITYICAMIYVLRRRSGTTLDSDIPTPIWRSMLGLSGKKNQDVERVLLNEKYTTF</sequence>
<name>A0A4Y7PUK0_9AGAM</name>
<dbReference type="InterPro" id="IPR036020">
    <property type="entry name" value="WW_dom_sf"/>
</dbReference>
<dbReference type="Gene3D" id="2.20.70.10">
    <property type="match status" value="1"/>
</dbReference>
<proteinExistence type="predicted"/>
<keyword evidence="1" id="KW-0472">Membrane</keyword>
<protein>
    <recommendedName>
        <fullName evidence="4">WW domain-containing protein</fullName>
    </recommendedName>
</protein>
<accession>A0A4Y7PUK0</accession>
<organism evidence="2 3">
    <name type="scientific">Rickenella mellea</name>
    <dbReference type="NCBI Taxonomy" id="50990"/>
    <lineage>
        <taxon>Eukaryota</taxon>
        <taxon>Fungi</taxon>
        <taxon>Dikarya</taxon>
        <taxon>Basidiomycota</taxon>
        <taxon>Agaricomycotina</taxon>
        <taxon>Agaricomycetes</taxon>
        <taxon>Hymenochaetales</taxon>
        <taxon>Rickenellaceae</taxon>
        <taxon>Rickenella</taxon>
    </lineage>
</organism>
<reference evidence="2 3" key="1">
    <citation type="submission" date="2018-06" db="EMBL/GenBank/DDBJ databases">
        <title>A transcriptomic atlas of mushroom development highlights an independent origin of complex multicellularity.</title>
        <authorList>
            <consortium name="DOE Joint Genome Institute"/>
            <person name="Krizsan K."/>
            <person name="Almasi E."/>
            <person name="Merenyi Z."/>
            <person name="Sahu N."/>
            <person name="Viragh M."/>
            <person name="Koszo T."/>
            <person name="Mondo S."/>
            <person name="Kiss B."/>
            <person name="Balint B."/>
            <person name="Kues U."/>
            <person name="Barry K."/>
            <person name="Hegedus J.C."/>
            <person name="Henrissat B."/>
            <person name="Johnson J."/>
            <person name="Lipzen A."/>
            <person name="Ohm R."/>
            <person name="Nagy I."/>
            <person name="Pangilinan J."/>
            <person name="Yan J."/>
            <person name="Xiong Y."/>
            <person name="Grigoriev I.V."/>
            <person name="Hibbett D.S."/>
            <person name="Nagy L.G."/>
        </authorList>
    </citation>
    <scope>NUCLEOTIDE SEQUENCE [LARGE SCALE GENOMIC DNA]</scope>
    <source>
        <strain evidence="2 3">SZMC22713</strain>
    </source>
</reference>
<keyword evidence="3" id="KW-1185">Reference proteome</keyword>
<feature type="transmembrane region" description="Helical" evidence="1">
    <location>
        <begin position="413"/>
        <end position="433"/>
    </location>
</feature>
<evidence type="ECO:0000313" key="3">
    <source>
        <dbReference type="Proteomes" id="UP000294933"/>
    </source>
</evidence>
<keyword evidence="1" id="KW-1133">Transmembrane helix</keyword>
<evidence type="ECO:0000313" key="2">
    <source>
        <dbReference type="EMBL" id="TDL18711.1"/>
    </source>
</evidence>
<dbReference type="OrthoDB" id="2674421at2759"/>
<feature type="transmembrane region" description="Helical" evidence="1">
    <location>
        <begin position="339"/>
        <end position="359"/>
    </location>
</feature>
<keyword evidence="1" id="KW-0812">Transmembrane</keyword>
<dbReference type="EMBL" id="ML170204">
    <property type="protein sequence ID" value="TDL18711.1"/>
    <property type="molecule type" value="Genomic_DNA"/>
</dbReference>
<dbReference type="VEuPathDB" id="FungiDB:BD410DRAFT_806272"/>
<dbReference type="Proteomes" id="UP000294933">
    <property type="component" value="Unassembled WGS sequence"/>
</dbReference>